<keyword evidence="2" id="KW-1185">Reference proteome</keyword>
<sequence length="194" mass="23077">MKYSDFILSPIRRIVHQFFKKNKIPTAKRIFDEYRKAEVDNNVQLNVEVNTDETWAKFGHTKSSVWQDNLCCTQTSLSIWTVDWIKSSNRKRIPNYHHSCRQCRRVRSPSTTRLRFKAKKHSGDYHNEMTGDHYEDWFTTKFLQNLEASVIVIDNAPYHERHARNYSYHMHKKGRNSGMAVVKGHHIEFKYAEG</sequence>
<dbReference type="EMBL" id="JAFNEN010000759">
    <property type="protein sequence ID" value="KAG8177699.1"/>
    <property type="molecule type" value="Genomic_DNA"/>
</dbReference>
<accession>A0AAV6U287</accession>
<protein>
    <recommendedName>
        <fullName evidence="3">Transposase</fullName>
    </recommendedName>
</protein>
<gene>
    <name evidence="1" type="ORF">JTE90_018321</name>
</gene>
<organism evidence="1 2">
    <name type="scientific">Oedothorax gibbosus</name>
    <dbReference type="NCBI Taxonomy" id="931172"/>
    <lineage>
        <taxon>Eukaryota</taxon>
        <taxon>Metazoa</taxon>
        <taxon>Ecdysozoa</taxon>
        <taxon>Arthropoda</taxon>
        <taxon>Chelicerata</taxon>
        <taxon>Arachnida</taxon>
        <taxon>Araneae</taxon>
        <taxon>Araneomorphae</taxon>
        <taxon>Entelegynae</taxon>
        <taxon>Araneoidea</taxon>
        <taxon>Linyphiidae</taxon>
        <taxon>Erigoninae</taxon>
        <taxon>Oedothorax</taxon>
    </lineage>
</organism>
<dbReference type="Proteomes" id="UP000827092">
    <property type="component" value="Unassembled WGS sequence"/>
</dbReference>
<name>A0AAV6U287_9ARAC</name>
<comment type="caution">
    <text evidence="1">The sequence shown here is derived from an EMBL/GenBank/DDBJ whole genome shotgun (WGS) entry which is preliminary data.</text>
</comment>
<reference evidence="1 2" key="1">
    <citation type="journal article" date="2022" name="Nat. Ecol. Evol.">
        <title>A masculinizing supergene underlies an exaggerated male reproductive morph in a spider.</title>
        <authorList>
            <person name="Hendrickx F."/>
            <person name="De Corte Z."/>
            <person name="Sonet G."/>
            <person name="Van Belleghem S.M."/>
            <person name="Kostlbacher S."/>
            <person name="Vangestel C."/>
        </authorList>
    </citation>
    <scope>NUCLEOTIDE SEQUENCE [LARGE SCALE GENOMIC DNA]</scope>
    <source>
        <strain evidence="1">W744_W776</strain>
    </source>
</reference>
<evidence type="ECO:0008006" key="3">
    <source>
        <dbReference type="Google" id="ProtNLM"/>
    </source>
</evidence>
<evidence type="ECO:0000313" key="1">
    <source>
        <dbReference type="EMBL" id="KAG8177699.1"/>
    </source>
</evidence>
<proteinExistence type="predicted"/>
<evidence type="ECO:0000313" key="2">
    <source>
        <dbReference type="Proteomes" id="UP000827092"/>
    </source>
</evidence>
<dbReference type="AlphaFoldDB" id="A0AAV6U287"/>